<dbReference type="Gene3D" id="3.40.50.1820">
    <property type="entry name" value="alpha/beta hydrolase"/>
    <property type="match status" value="1"/>
</dbReference>
<feature type="domain" description="Carboxylesterase type B" evidence="4">
    <location>
        <begin position="5"/>
        <end position="534"/>
    </location>
</feature>
<dbReference type="EMBL" id="MU858071">
    <property type="protein sequence ID" value="KAK4216132.1"/>
    <property type="molecule type" value="Genomic_DNA"/>
</dbReference>
<dbReference type="EC" id="3.1.1.-" evidence="3"/>
<comment type="caution">
    <text evidence="5">The sequence shown here is derived from an EMBL/GenBank/DDBJ whole genome shotgun (WGS) entry which is preliminary data.</text>
</comment>
<reference evidence="5" key="1">
    <citation type="journal article" date="2023" name="Mol. Phylogenet. Evol.">
        <title>Genome-scale phylogeny and comparative genomics of the fungal order Sordariales.</title>
        <authorList>
            <person name="Hensen N."/>
            <person name="Bonometti L."/>
            <person name="Westerberg I."/>
            <person name="Brannstrom I.O."/>
            <person name="Guillou S."/>
            <person name="Cros-Aarteil S."/>
            <person name="Calhoun S."/>
            <person name="Haridas S."/>
            <person name="Kuo A."/>
            <person name="Mondo S."/>
            <person name="Pangilinan J."/>
            <person name="Riley R."/>
            <person name="LaButti K."/>
            <person name="Andreopoulos B."/>
            <person name="Lipzen A."/>
            <person name="Chen C."/>
            <person name="Yan M."/>
            <person name="Daum C."/>
            <person name="Ng V."/>
            <person name="Clum A."/>
            <person name="Steindorff A."/>
            <person name="Ohm R.A."/>
            <person name="Martin F."/>
            <person name="Silar P."/>
            <person name="Natvig D.O."/>
            <person name="Lalanne C."/>
            <person name="Gautier V."/>
            <person name="Ament-Velasquez S.L."/>
            <person name="Kruys A."/>
            <person name="Hutchinson M.I."/>
            <person name="Powell A.J."/>
            <person name="Barry K."/>
            <person name="Miller A.N."/>
            <person name="Grigoriev I.V."/>
            <person name="Debuchy R."/>
            <person name="Gladieux P."/>
            <person name="Hiltunen Thoren M."/>
            <person name="Johannesson H."/>
        </authorList>
    </citation>
    <scope>NUCLEOTIDE SEQUENCE</scope>
    <source>
        <strain evidence="5">PSN293</strain>
    </source>
</reference>
<dbReference type="InterPro" id="IPR029058">
    <property type="entry name" value="AB_hydrolase_fold"/>
</dbReference>
<protein>
    <recommendedName>
        <fullName evidence="3">Carboxylic ester hydrolase</fullName>
        <ecNumber evidence="3">3.1.1.-</ecNumber>
    </recommendedName>
</protein>
<proteinExistence type="inferred from homology"/>
<keyword evidence="2 3" id="KW-0378">Hydrolase</keyword>
<evidence type="ECO:0000313" key="5">
    <source>
        <dbReference type="EMBL" id="KAK4216132.1"/>
    </source>
</evidence>
<dbReference type="InterPro" id="IPR019826">
    <property type="entry name" value="Carboxylesterase_B_AS"/>
</dbReference>
<sequence length="636" mass="69427">MDNAPRVVLPQGTYVGIVLEKSRHFPTAVEAFLGVPYGQSTAGENRFRPPKRLPTGVTNRVRVYEAKRVGEVCPAMGKVGGGFGEDCLNLNVYRTAGVVGQAEKRRRSNGPRDEEEVTKEALLPIAVYIHGGGFNMGNGNERNMGSFVSWAKEPMIGVNFNYRVGALGFLPSAVTAREGLLNLGLRDQQLLLEWVKENAGAFGGDADNITIMGLSAGAHSIGHHIMYYANSSTPAPFHKAILESGATTARAVLLPTHPRHLIQFREFLIACNLEGVPEEEIFARLREVPIETIAKASRSIWDLYEPSVTWPFQPVIDGPNLLANSSTAADTPSIIPDLPIHSWRKGKHLRIPVLTGFNSNEGTVFVPANANTNSEFRSFFRALIPGLTAHDLDELEKLYPDPVTHLMSPYRSVPSDKGRQWARLDAAYSHYAYICPVLQTAHFLSNMTDAKVPVYIYRYAAKGNWGTANHGDETPIVAHDVGFLDNNGGMPGLTAVSDAMHAAWSTFVISKSGNITSTGLTKTGEEVLQWPEFKSPFSKEEEKEAGQKNRRWLWGLGSGDGPSGDTGRILVFGEGNDERMGPDNGKMAQGVAALVKTLSAFELDACRFWWSRIELSQGLGKREGGEEGDGPVKAKL</sequence>
<dbReference type="Pfam" id="PF00135">
    <property type="entry name" value="COesterase"/>
    <property type="match status" value="1"/>
</dbReference>
<dbReference type="GO" id="GO:0016787">
    <property type="term" value="F:hydrolase activity"/>
    <property type="evidence" value="ECO:0007669"/>
    <property type="project" value="UniProtKB-KW"/>
</dbReference>
<organism evidence="5 6">
    <name type="scientific">Rhypophila decipiens</name>
    <dbReference type="NCBI Taxonomy" id="261697"/>
    <lineage>
        <taxon>Eukaryota</taxon>
        <taxon>Fungi</taxon>
        <taxon>Dikarya</taxon>
        <taxon>Ascomycota</taxon>
        <taxon>Pezizomycotina</taxon>
        <taxon>Sordariomycetes</taxon>
        <taxon>Sordariomycetidae</taxon>
        <taxon>Sordariales</taxon>
        <taxon>Naviculisporaceae</taxon>
        <taxon>Rhypophila</taxon>
    </lineage>
</organism>
<comment type="similarity">
    <text evidence="1 3">Belongs to the type-B carboxylesterase/lipase family.</text>
</comment>
<dbReference type="InterPro" id="IPR050309">
    <property type="entry name" value="Type-B_Carboxylest/Lipase"/>
</dbReference>
<evidence type="ECO:0000313" key="6">
    <source>
        <dbReference type="Proteomes" id="UP001301769"/>
    </source>
</evidence>
<evidence type="ECO:0000259" key="4">
    <source>
        <dbReference type="Pfam" id="PF00135"/>
    </source>
</evidence>
<evidence type="ECO:0000256" key="1">
    <source>
        <dbReference type="ARBA" id="ARBA00005964"/>
    </source>
</evidence>
<accession>A0AAN6YHB9</accession>
<evidence type="ECO:0000256" key="3">
    <source>
        <dbReference type="RuleBase" id="RU361235"/>
    </source>
</evidence>
<name>A0AAN6YHB9_9PEZI</name>
<dbReference type="AlphaFoldDB" id="A0AAN6YHB9"/>
<evidence type="ECO:0000256" key="2">
    <source>
        <dbReference type="ARBA" id="ARBA00022801"/>
    </source>
</evidence>
<reference evidence="5" key="2">
    <citation type="submission" date="2023-05" db="EMBL/GenBank/DDBJ databases">
        <authorList>
            <consortium name="Lawrence Berkeley National Laboratory"/>
            <person name="Steindorff A."/>
            <person name="Hensen N."/>
            <person name="Bonometti L."/>
            <person name="Westerberg I."/>
            <person name="Brannstrom I.O."/>
            <person name="Guillou S."/>
            <person name="Cros-Aarteil S."/>
            <person name="Calhoun S."/>
            <person name="Haridas S."/>
            <person name="Kuo A."/>
            <person name="Mondo S."/>
            <person name="Pangilinan J."/>
            <person name="Riley R."/>
            <person name="Labutti K."/>
            <person name="Andreopoulos B."/>
            <person name="Lipzen A."/>
            <person name="Chen C."/>
            <person name="Yanf M."/>
            <person name="Daum C."/>
            <person name="Ng V."/>
            <person name="Clum A."/>
            <person name="Ohm R."/>
            <person name="Martin F."/>
            <person name="Silar P."/>
            <person name="Natvig D."/>
            <person name="Lalanne C."/>
            <person name="Gautier V."/>
            <person name="Ament-Velasquez S.L."/>
            <person name="Kruys A."/>
            <person name="Hutchinson M.I."/>
            <person name="Powell A.J."/>
            <person name="Barry K."/>
            <person name="Miller A.N."/>
            <person name="Grigoriev I.V."/>
            <person name="Debuchy R."/>
            <person name="Gladieux P."/>
            <person name="Thoren M.H."/>
            <person name="Johannesson H."/>
        </authorList>
    </citation>
    <scope>NUCLEOTIDE SEQUENCE</scope>
    <source>
        <strain evidence="5">PSN293</strain>
    </source>
</reference>
<dbReference type="PANTHER" id="PTHR11559">
    <property type="entry name" value="CARBOXYLESTERASE"/>
    <property type="match status" value="1"/>
</dbReference>
<gene>
    <name evidence="5" type="ORF">QBC37DRAFT_279990</name>
</gene>
<dbReference type="PROSITE" id="PS00122">
    <property type="entry name" value="CARBOXYLESTERASE_B_1"/>
    <property type="match status" value="1"/>
</dbReference>
<dbReference type="SUPFAM" id="SSF53474">
    <property type="entry name" value="alpha/beta-Hydrolases"/>
    <property type="match status" value="1"/>
</dbReference>
<keyword evidence="6" id="KW-1185">Reference proteome</keyword>
<dbReference type="InterPro" id="IPR002018">
    <property type="entry name" value="CarbesteraseB"/>
</dbReference>
<dbReference type="Proteomes" id="UP001301769">
    <property type="component" value="Unassembled WGS sequence"/>
</dbReference>